<dbReference type="Proteomes" id="UP000257127">
    <property type="component" value="Unassembled WGS sequence"/>
</dbReference>
<dbReference type="RefSeq" id="WP_116881072.1">
    <property type="nucleotide sequence ID" value="NZ_QURB01000005.1"/>
</dbReference>
<protein>
    <submittedName>
        <fullName evidence="2">Uncharacterized protein</fullName>
    </submittedName>
</protein>
<sequence>MKSSKFDFKKHQNLSKSWKMVIRFVIYSVVIAVLLFLIYNMEDNKKSDTDSISGFEIENIETE</sequence>
<comment type="caution">
    <text evidence="2">The sequence shown here is derived from an EMBL/GenBank/DDBJ whole genome shotgun (WGS) entry which is preliminary data.</text>
</comment>
<keyword evidence="3" id="KW-1185">Reference proteome</keyword>
<dbReference type="EMBL" id="QURB01000005">
    <property type="protein sequence ID" value="RFC54232.1"/>
    <property type="molecule type" value="Genomic_DNA"/>
</dbReference>
<evidence type="ECO:0000313" key="2">
    <source>
        <dbReference type="EMBL" id="RFC54232.1"/>
    </source>
</evidence>
<organism evidence="2 3">
    <name type="scientific">Brumimicrobium aurantiacum</name>
    <dbReference type="NCBI Taxonomy" id="1737063"/>
    <lineage>
        <taxon>Bacteria</taxon>
        <taxon>Pseudomonadati</taxon>
        <taxon>Bacteroidota</taxon>
        <taxon>Flavobacteriia</taxon>
        <taxon>Flavobacteriales</taxon>
        <taxon>Crocinitomicaceae</taxon>
        <taxon>Brumimicrobium</taxon>
    </lineage>
</organism>
<feature type="transmembrane region" description="Helical" evidence="1">
    <location>
        <begin position="21"/>
        <end position="39"/>
    </location>
</feature>
<keyword evidence="1" id="KW-1133">Transmembrane helix</keyword>
<keyword evidence="1" id="KW-0812">Transmembrane</keyword>
<reference evidence="2 3" key="1">
    <citation type="submission" date="2018-08" db="EMBL/GenBank/DDBJ databases">
        <title>The draft genome squence of Brumimicrobium sp. N62.</title>
        <authorList>
            <person name="Du Z.-J."/>
            <person name="Luo H.-R."/>
        </authorList>
    </citation>
    <scope>NUCLEOTIDE SEQUENCE [LARGE SCALE GENOMIC DNA]</scope>
    <source>
        <strain evidence="2 3">N62</strain>
    </source>
</reference>
<proteinExistence type="predicted"/>
<dbReference type="OrthoDB" id="1467912at2"/>
<evidence type="ECO:0000313" key="3">
    <source>
        <dbReference type="Proteomes" id="UP000257127"/>
    </source>
</evidence>
<dbReference type="AlphaFoldDB" id="A0A3E1EXG6"/>
<evidence type="ECO:0000256" key="1">
    <source>
        <dbReference type="SAM" id="Phobius"/>
    </source>
</evidence>
<accession>A0A3E1EXG6</accession>
<keyword evidence="1" id="KW-0472">Membrane</keyword>
<gene>
    <name evidence="2" type="ORF">DXU93_09610</name>
</gene>
<name>A0A3E1EXG6_9FLAO</name>